<keyword evidence="11" id="KW-0472">Membrane</keyword>
<dbReference type="GO" id="GO:0016779">
    <property type="term" value="F:nucleotidyltransferase activity"/>
    <property type="evidence" value="ECO:0007669"/>
    <property type="project" value="UniProtKB-KW"/>
</dbReference>
<keyword evidence="3 10" id="KW-0808">Transferase</keyword>
<dbReference type="GO" id="GO:0106274">
    <property type="term" value="F:NAD+-protein-arginine ADP-ribosyltransferase activity"/>
    <property type="evidence" value="ECO:0007669"/>
    <property type="project" value="UniProtKB-EC"/>
</dbReference>
<keyword evidence="2 10" id="KW-0328">Glycosyltransferase</keyword>
<dbReference type="Pfam" id="PF01129">
    <property type="entry name" value="ART"/>
    <property type="match status" value="1"/>
</dbReference>
<dbReference type="GO" id="GO:0003950">
    <property type="term" value="F:NAD+ poly-ADP-ribosyltransferase activity"/>
    <property type="evidence" value="ECO:0007669"/>
    <property type="project" value="TreeGrafter"/>
</dbReference>
<dbReference type="AlphaFoldDB" id="A0A6P7IT45"/>
<dbReference type="PANTHER" id="PTHR10339">
    <property type="entry name" value="ADP-RIBOSYLTRANSFERASE"/>
    <property type="match status" value="1"/>
</dbReference>
<dbReference type="PANTHER" id="PTHR10339:SF27">
    <property type="entry name" value="NAD(P)(+)--ARGININE ADP-RIBOSYLTRANSFERASE"/>
    <property type="match status" value="1"/>
</dbReference>
<dbReference type="OrthoDB" id="423533at2759"/>
<evidence type="ECO:0000256" key="2">
    <source>
        <dbReference type="ARBA" id="ARBA00022676"/>
    </source>
</evidence>
<dbReference type="PROSITE" id="PS51996">
    <property type="entry name" value="TR_MART"/>
    <property type="match status" value="1"/>
</dbReference>
<sequence>MAVIWAAVLLTYSVSLGNAKPLAKSELKDENPLDMAPNSVDDMYDGCLSEMEKDVEDKYLKNEMNENKNFTEAWEKAEEHYEWKNWQLAIYVYTLPNVYLDFNTAVRNQSSKYNTTFSYHSLHFYLTQAIQNLTSNRPDEVDPAKCYTVYRRTKSYFSLDVLYREFRFGSFTSSSQGNYQDTQKFGNKSCFKIRTCFGADISKYSNVSSQREVLIPPYEVFKVTKIEKISDNKGLPCEVVYEVDSTETNKSNLNCALFKSNSDKSNGTVSSVMLVFLMLCILFLFHFFIIIF</sequence>
<dbReference type="InterPro" id="IPR000768">
    <property type="entry name" value="ART"/>
</dbReference>
<accession>A0A6P7IT45</accession>
<evidence type="ECO:0000256" key="5">
    <source>
        <dbReference type="ARBA" id="ARBA00022729"/>
    </source>
</evidence>
<gene>
    <name evidence="13 14" type="primary">LOC114440661</name>
</gene>
<evidence type="ECO:0000313" key="12">
    <source>
        <dbReference type="Proteomes" id="UP000515145"/>
    </source>
</evidence>
<evidence type="ECO:0000256" key="10">
    <source>
        <dbReference type="RuleBase" id="RU361228"/>
    </source>
</evidence>
<organism evidence="12 14">
    <name type="scientific">Parambassis ranga</name>
    <name type="common">Indian glassy fish</name>
    <dbReference type="NCBI Taxonomy" id="210632"/>
    <lineage>
        <taxon>Eukaryota</taxon>
        <taxon>Metazoa</taxon>
        <taxon>Chordata</taxon>
        <taxon>Craniata</taxon>
        <taxon>Vertebrata</taxon>
        <taxon>Euteleostomi</taxon>
        <taxon>Actinopterygii</taxon>
        <taxon>Neopterygii</taxon>
        <taxon>Teleostei</taxon>
        <taxon>Neoteleostei</taxon>
        <taxon>Acanthomorphata</taxon>
        <taxon>Ovalentaria</taxon>
        <taxon>Ambassidae</taxon>
        <taxon>Parambassis</taxon>
    </lineage>
</organism>
<protein>
    <recommendedName>
        <fullName evidence="10">NAD(P)(+)--arginine ADP-ribosyltransferase</fullName>
        <ecNumber evidence="10">2.4.2.31</ecNumber>
    </recommendedName>
    <alternativeName>
        <fullName evidence="10">Mono(ADP-ribosyl)transferase</fullName>
    </alternativeName>
</protein>
<evidence type="ECO:0000313" key="14">
    <source>
        <dbReference type="RefSeq" id="XP_028268933.1"/>
    </source>
</evidence>
<feature type="transmembrane region" description="Helical" evidence="11">
    <location>
        <begin position="269"/>
        <end position="291"/>
    </location>
</feature>
<evidence type="ECO:0000256" key="7">
    <source>
        <dbReference type="ARBA" id="ARBA00023027"/>
    </source>
</evidence>
<reference evidence="13 14" key="1">
    <citation type="submission" date="2025-04" db="UniProtKB">
        <authorList>
            <consortium name="RefSeq"/>
        </authorList>
    </citation>
    <scope>IDENTIFICATION</scope>
</reference>
<dbReference type="Gene3D" id="3.90.176.10">
    <property type="entry name" value="Toxin ADP-ribosyltransferase, Chain A, domain 1"/>
    <property type="match status" value="1"/>
</dbReference>
<keyword evidence="11" id="KW-1133">Transmembrane helix</keyword>
<evidence type="ECO:0000256" key="8">
    <source>
        <dbReference type="ARBA" id="ARBA00023157"/>
    </source>
</evidence>
<keyword evidence="5 10" id="KW-0732">Signal</keyword>
<comment type="similarity">
    <text evidence="1 10">Belongs to the Arg-specific ADP-ribosyltransferase family.</text>
</comment>
<dbReference type="Proteomes" id="UP000515145">
    <property type="component" value="Chromosome 1"/>
</dbReference>
<dbReference type="RefSeq" id="XP_028268932.1">
    <property type="nucleotide sequence ID" value="XM_028413131.1"/>
</dbReference>
<dbReference type="RefSeq" id="XP_028268933.1">
    <property type="nucleotide sequence ID" value="XM_028413132.1"/>
</dbReference>
<dbReference type="PRINTS" id="PR00970">
    <property type="entry name" value="RIBTRNSFRASE"/>
</dbReference>
<dbReference type="EC" id="2.4.2.31" evidence="10"/>
<keyword evidence="6 10" id="KW-0521">NADP</keyword>
<keyword evidence="4" id="KW-0548">Nucleotidyltransferase</keyword>
<dbReference type="GeneID" id="114440661"/>
<evidence type="ECO:0000313" key="13">
    <source>
        <dbReference type="RefSeq" id="XP_028268932.1"/>
    </source>
</evidence>
<proteinExistence type="inferred from homology"/>
<evidence type="ECO:0000256" key="3">
    <source>
        <dbReference type="ARBA" id="ARBA00022679"/>
    </source>
</evidence>
<evidence type="ECO:0000256" key="4">
    <source>
        <dbReference type="ARBA" id="ARBA00022695"/>
    </source>
</evidence>
<feature type="signal peptide" evidence="10">
    <location>
        <begin position="1"/>
        <end position="19"/>
    </location>
</feature>
<dbReference type="SUPFAM" id="SSF56399">
    <property type="entry name" value="ADP-ribosylation"/>
    <property type="match status" value="1"/>
</dbReference>
<evidence type="ECO:0000256" key="1">
    <source>
        <dbReference type="ARBA" id="ARBA00009558"/>
    </source>
</evidence>
<comment type="catalytic activity">
    <reaction evidence="9 10">
        <text>L-arginyl-[protein] + NAD(+) = N(omega)-(ADP-D-ribosyl)-L-arginyl-[protein] + nicotinamide + H(+)</text>
        <dbReference type="Rhea" id="RHEA:19149"/>
        <dbReference type="Rhea" id="RHEA-COMP:10532"/>
        <dbReference type="Rhea" id="RHEA-COMP:15087"/>
        <dbReference type="ChEBI" id="CHEBI:15378"/>
        <dbReference type="ChEBI" id="CHEBI:17154"/>
        <dbReference type="ChEBI" id="CHEBI:29965"/>
        <dbReference type="ChEBI" id="CHEBI:57540"/>
        <dbReference type="ChEBI" id="CHEBI:142554"/>
        <dbReference type="EC" id="2.4.2.31"/>
    </reaction>
</comment>
<evidence type="ECO:0000256" key="9">
    <source>
        <dbReference type="ARBA" id="ARBA00047597"/>
    </source>
</evidence>
<name>A0A6P7IT45_9TELE</name>
<evidence type="ECO:0000256" key="11">
    <source>
        <dbReference type="SAM" id="Phobius"/>
    </source>
</evidence>
<keyword evidence="8" id="KW-1015">Disulfide bond</keyword>
<keyword evidence="12" id="KW-1185">Reference proteome</keyword>
<dbReference type="InterPro" id="IPR050999">
    <property type="entry name" value="ADP-ribosyltransferase_ARG"/>
</dbReference>
<feature type="chain" id="PRO_5044518996" description="NAD(P)(+)--arginine ADP-ribosyltransferase" evidence="10">
    <location>
        <begin position="20"/>
        <end position="292"/>
    </location>
</feature>
<keyword evidence="7 10" id="KW-0520">NAD</keyword>
<keyword evidence="11" id="KW-0812">Transmembrane</keyword>
<dbReference type="FunFam" id="3.90.176.10:FF:000001">
    <property type="entry name" value="NAD(P)(+)--arginine ADP-ribosyltransferase"/>
    <property type="match status" value="1"/>
</dbReference>
<evidence type="ECO:0000256" key="6">
    <source>
        <dbReference type="ARBA" id="ARBA00022857"/>
    </source>
</evidence>